<accession>A0A1Q2CUG9</accession>
<dbReference type="InterPro" id="IPR032576">
    <property type="entry name" value="DUF4921"/>
</dbReference>
<dbReference type="Proteomes" id="UP000188235">
    <property type="component" value="Chromosome"/>
</dbReference>
<name>A0A1Q2CUG9_9ACTN</name>
<evidence type="ECO:0000313" key="2">
    <source>
        <dbReference type="EMBL" id="AQP49751.1"/>
    </source>
</evidence>
<dbReference type="KEGG" id="tfa:BW733_01800"/>
<proteinExistence type="predicted"/>
<dbReference type="InterPro" id="IPR036265">
    <property type="entry name" value="HIT-like_sf"/>
</dbReference>
<organism evidence="2 3">
    <name type="scientific">Tessaracoccus flavescens</name>
    <dbReference type="NCBI Taxonomy" id="399497"/>
    <lineage>
        <taxon>Bacteria</taxon>
        <taxon>Bacillati</taxon>
        <taxon>Actinomycetota</taxon>
        <taxon>Actinomycetes</taxon>
        <taxon>Propionibacteriales</taxon>
        <taxon>Propionibacteriaceae</taxon>
        <taxon>Tessaracoccus</taxon>
    </lineage>
</organism>
<feature type="domain" description="DUF4921" evidence="1">
    <location>
        <begin position="9"/>
        <end position="431"/>
    </location>
</feature>
<dbReference type="STRING" id="399497.BW733_01800"/>
<dbReference type="PANTHER" id="PTHR42763">
    <property type="entry name" value="ADP-GLUCOSE PHOSPHORYLASE"/>
    <property type="match status" value="1"/>
</dbReference>
<evidence type="ECO:0000259" key="1">
    <source>
        <dbReference type="Pfam" id="PF16268"/>
    </source>
</evidence>
<dbReference type="RefSeq" id="WP_077347358.1">
    <property type="nucleotide sequence ID" value="NZ_CP019607.1"/>
</dbReference>
<protein>
    <submittedName>
        <fullName evidence="2">DUF4921 domain-containing protein</fullName>
    </submittedName>
</protein>
<keyword evidence="3" id="KW-1185">Reference proteome</keyword>
<dbReference type="OrthoDB" id="9762211at2"/>
<dbReference type="Gene3D" id="3.30.428.10">
    <property type="entry name" value="HIT-like"/>
    <property type="match status" value="1"/>
</dbReference>
<dbReference type="PANTHER" id="PTHR42763:SF2">
    <property type="entry name" value="ADP-GLUCOSE PHOSPHORYLASE"/>
    <property type="match status" value="1"/>
</dbReference>
<sequence>MAEDFLVNLPDGTVKQRNPFTGTEVWTAPGRGNRPLGVTHPDPRPVTTEDLTHACAFCQARYLETPPEKQRLVREGDAWARLDALPADALFDTVAEFRRVPNLFEILGYDYWHLNYGYLLPAPVRRRRDLYLASAAGRAHVLAVASAKLRAAGLDPSALTEDEVLAQSTGFFGGGHDVIIARRHFVDGATDITQLASSGTLTPAEHVEYTAFSVEAARSGYDLIPAARYVVVFQNWLKPAGASFDHLHKQIVAIDEIGSQQEAAIARAEATPNVFNDAAVNVAISRGLLIAHNEHAVAFAGFGHRYPTIEVYSRAASGIPWEHSPEEVAGMSDLVHAMHAATGADVACNEEWHYQPPGVATAMPWRIMLKWRVSTLAGFEGASKIYLNTIAPGTIRSRVVERLLLLRADGLIAPGLTIADEADLRPDPLLYHR</sequence>
<dbReference type="InterPro" id="IPR053177">
    <property type="entry name" value="ADP-glucose_phosphorylase"/>
</dbReference>
<dbReference type="Pfam" id="PF16268">
    <property type="entry name" value="DUF4921"/>
    <property type="match status" value="1"/>
</dbReference>
<evidence type="ECO:0000313" key="3">
    <source>
        <dbReference type="Proteomes" id="UP000188235"/>
    </source>
</evidence>
<dbReference type="AlphaFoldDB" id="A0A1Q2CUG9"/>
<dbReference type="SUPFAM" id="SSF54197">
    <property type="entry name" value="HIT-like"/>
    <property type="match status" value="1"/>
</dbReference>
<gene>
    <name evidence="2" type="ORF">BW733_01800</name>
</gene>
<reference evidence="2 3" key="1">
    <citation type="journal article" date="2008" name="Int. J. Syst. Evol. Microbiol.">
        <title>Tessaracoccus flavescens sp. nov., isolated from marine sediment.</title>
        <authorList>
            <person name="Lee D.W."/>
            <person name="Lee S.D."/>
        </authorList>
    </citation>
    <scope>NUCLEOTIDE SEQUENCE [LARGE SCALE GENOMIC DNA]</scope>
    <source>
        <strain evidence="2 3">SST-39T</strain>
    </source>
</reference>
<dbReference type="EMBL" id="CP019607">
    <property type="protein sequence ID" value="AQP49751.1"/>
    <property type="molecule type" value="Genomic_DNA"/>
</dbReference>